<evidence type="ECO:0000313" key="2">
    <source>
        <dbReference type="EMBL" id="ABK67399.1"/>
    </source>
</evidence>
<feature type="transmembrane region" description="Helical" evidence="1">
    <location>
        <begin position="149"/>
        <end position="172"/>
    </location>
</feature>
<feature type="transmembrane region" description="Helical" evidence="1">
    <location>
        <begin position="6"/>
        <end position="27"/>
    </location>
</feature>
<keyword evidence="1" id="KW-0812">Transmembrane</keyword>
<sequence>MIGELTVRWAVTALFGASLAAYAYLAVSQRGRWSCAVNHLLHLAMSAAMILMVWRVGLGLPAVAPTLFFLLAGAWFVFLAVRASAESRERLKTCYYAAMMAAMAWMYALMSSGTTGAHAHGHSASDSVGANMPGMRLPEHPASPGAGGFSWVAAANWLGALGFAALAVYWLYRFVGQRRLARVPARLARMEPLYQAFTAAGTALMFDTLLR</sequence>
<keyword evidence="1" id="KW-1133">Transmembrane helix</keyword>
<dbReference type="KEGG" id="mav:MAV_0088"/>
<protein>
    <recommendedName>
        <fullName evidence="4">DUF5134 domain-containing protein</fullName>
    </recommendedName>
</protein>
<proteinExistence type="predicted"/>
<dbReference type="Proteomes" id="UP000001574">
    <property type="component" value="Chromosome"/>
</dbReference>
<dbReference type="InterPro" id="IPR033458">
    <property type="entry name" value="DUF5134"/>
</dbReference>
<dbReference type="Pfam" id="PF17197">
    <property type="entry name" value="DUF5134"/>
    <property type="match status" value="1"/>
</dbReference>
<dbReference type="RefSeq" id="WP_011723332.1">
    <property type="nucleotide sequence ID" value="NC_008595.1"/>
</dbReference>
<organism evidence="2 3">
    <name type="scientific">Mycobacterium avium (strain 104)</name>
    <dbReference type="NCBI Taxonomy" id="243243"/>
    <lineage>
        <taxon>Bacteria</taxon>
        <taxon>Bacillati</taxon>
        <taxon>Actinomycetota</taxon>
        <taxon>Actinomycetes</taxon>
        <taxon>Mycobacteriales</taxon>
        <taxon>Mycobacteriaceae</taxon>
        <taxon>Mycobacterium</taxon>
        <taxon>Mycobacterium avium complex (MAC)</taxon>
    </lineage>
</organism>
<accession>A0A0H2ZYC6</accession>
<feature type="transmembrane region" description="Helical" evidence="1">
    <location>
        <begin position="93"/>
        <end position="110"/>
    </location>
</feature>
<evidence type="ECO:0008006" key="4">
    <source>
        <dbReference type="Google" id="ProtNLM"/>
    </source>
</evidence>
<feature type="transmembrane region" description="Helical" evidence="1">
    <location>
        <begin position="62"/>
        <end position="81"/>
    </location>
</feature>
<name>A0A0H2ZYC6_MYCA1</name>
<dbReference type="EMBL" id="CP000479">
    <property type="protein sequence ID" value="ABK67399.1"/>
    <property type="molecule type" value="Genomic_DNA"/>
</dbReference>
<evidence type="ECO:0000313" key="3">
    <source>
        <dbReference type="Proteomes" id="UP000001574"/>
    </source>
</evidence>
<feature type="transmembrane region" description="Helical" evidence="1">
    <location>
        <begin position="39"/>
        <end position="56"/>
    </location>
</feature>
<gene>
    <name evidence="2" type="ordered locus">MAV_0088</name>
</gene>
<reference evidence="2 3" key="1">
    <citation type="submission" date="2006-10" db="EMBL/GenBank/DDBJ databases">
        <authorList>
            <person name="Fleischmann R.D."/>
            <person name="Dodson R.J."/>
            <person name="Haft D.H."/>
            <person name="Merkel J.S."/>
            <person name="Nelson W.C."/>
            <person name="Fraser C.M."/>
        </authorList>
    </citation>
    <scope>NUCLEOTIDE SEQUENCE [LARGE SCALE GENOMIC DNA]</scope>
    <source>
        <strain evidence="2 3">104</strain>
    </source>
</reference>
<keyword evidence="1" id="KW-0472">Membrane</keyword>
<dbReference type="HOGENOM" id="CLU_084456_0_0_11"/>
<evidence type="ECO:0000256" key="1">
    <source>
        <dbReference type="SAM" id="Phobius"/>
    </source>
</evidence>
<dbReference type="AlphaFoldDB" id="A0A0H2ZYC6"/>